<sequence>MLFRIPENKASRRRTLANLFHACMANMVAPLKKAGVEGIVMQSGDGVKRRCHPILAAYVGDYPEQVLVTCVYSGHCASCGMGNFAGTPRGPAGTFLEFAGTP</sequence>
<dbReference type="Pfam" id="PF18759">
    <property type="entry name" value="Plavaka"/>
    <property type="match status" value="1"/>
</dbReference>
<reference evidence="1 2" key="1">
    <citation type="journal article" date="2019" name="Nat. Ecol. Evol.">
        <title>Megaphylogeny resolves global patterns of mushroom evolution.</title>
        <authorList>
            <person name="Varga T."/>
            <person name="Krizsan K."/>
            <person name="Foldi C."/>
            <person name="Dima B."/>
            <person name="Sanchez-Garcia M."/>
            <person name="Sanchez-Ramirez S."/>
            <person name="Szollosi G.J."/>
            <person name="Szarkandi J.G."/>
            <person name="Papp V."/>
            <person name="Albert L."/>
            <person name="Andreopoulos W."/>
            <person name="Angelini C."/>
            <person name="Antonin V."/>
            <person name="Barry K.W."/>
            <person name="Bougher N.L."/>
            <person name="Buchanan P."/>
            <person name="Buyck B."/>
            <person name="Bense V."/>
            <person name="Catcheside P."/>
            <person name="Chovatia M."/>
            <person name="Cooper J."/>
            <person name="Damon W."/>
            <person name="Desjardin D."/>
            <person name="Finy P."/>
            <person name="Geml J."/>
            <person name="Haridas S."/>
            <person name="Hughes K."/>
            <person name="Justo A."/>
            <person name="Karasinski D."/>
            <person name="Kautmanova I."/>
            <person name="Kiss B."/>
            <person name="Kocsube S."/>
            <person name="Kotiranta H."/>
            <person name="LaButti K.M."/>
            <person name="Lechner B.E."/>
            <person name="Liimatainen K."/>
            <person name="Lipzen A."/>
            <person name="Lukacs Z."/>
            <person name="Mihaltcheva S."/>
            <person name="Morgado L.N."/>
            <person name="Niskanen T."/>
            <person name="Noordeloos M.E."/>
            <person name="Ohm R.A."/>
            <person name="Ortiz-Santana B."/>
            <person name="Ovrebo C."/>
            <person name="Racz N."/>
            <person name="Riley R."/>
            <person name="Savchenko A."/>
            <person name="Shiryaev A."/>
            <person name="Soop K."/>
            <person name="Spirin V."/>
            <person name="Szebenyi C."/>
            <person name="Tomsovsky M."/>
            <person name="Tulloss R.E."/>
            <person name="Uehling J."/>
            <person name="Grigoriev I.V."/>
            <person name="Vagvolgyi C."/>
            <person name="Papp T."/>
            <person name="Martin F.M."/>
            <person name="Miettinen O."/>
            <person name="Hibbett D.S."/>
            <person name="Nagy L.G."/>
        </authorList>
    </citation>
    <scope>NUCLEOTIDE SEQUENCE [LARGE SCALE GENOMIC DNA]</scope>
    <source>
        <strain evidence="1 2">CBS 962.96</strain>
    </source>
</reference>
<accession>A0A4S8KIC4</accession>
<dbReference type="Proteomes" id="UP000297245">
    <property type="component" value="Unassembled WGS sequence"/>
</dbReference>
<evidence type="ECO:0000313" key="1">
    <source>
        <dbReference type="EMBL" id="THU75147.1"/>
    </source>
</evidence>
<dbReference type="EMBL" id="ML182810">
    <property type="protein sequence ID" value="THU75147.1"/>
    <property type="molecule type" value="Genomic_DNA"/>
</dbReference>
<dbReference type="OrthoDB" id="2418900at2759"/>
<dbReference type="AlphaFoldDB" id="A0A4S8KIC4"/>
<protein>
    <submittedName>
        <fullName evidence="1">Uncharacterized protein</fullName>
    </submittedName>
</protein>
<dbReference type="InterPro" id="IPR041078">
    <property type="entry name" value="Plavaka"/>
</dbReference>
<keyword evidence="2" id="KW-1185">Reference proteome</keyword>
<gene>
    <name evidence="1" type="ORF">K435DRAFT_846992</name>
</gene>
<evidence type="ECO:0000313" key="2">
    <source>
        <dbReference type="Proteomes" id="UP000297245"/>
    </source>
</evidence>
<name>A0A4S8KIC4_DENBC</name>
<proteinExistence type="predicted"/>
<organism evidence="1 2">
    <name type="scientific">Dendrothele bispora (strain CBS 962.96)</name>
    <dbReference type="NCBI Taxonomy" id="1314807"/>
    <lineage>
        <taxon>Eukaryota</taxon>
        <taxon>Fungi</taxon>
        <taxon>Dikarya</taxon>
        <taxon>Basidiomycota</taxon>
        <taxon>Agaricomycotina</taxon>
        <taxon>Agaricomycetes</taxon>
        <taxon>Agaricomycetidae</taxon>
        <taxon>Agaricales</taxon>
        <taxon>Agaricales incertae sedis</taxon>
        <taxon>Dendrothele</taxon>
    </lineage>
</organism>